<feature type="signal peptide" evidence="2">
    <location>
        <begin position="1"/>
        <end position="17"/>
    </location>
</feature>
<keyword evidence="4" id="KW-1185">Reference proteome</keyword>
<evidence type="ECO:0000313" key="4">
    <source>
        <dbReference type="Proteomes" id="UP000887565"/>
    </source>
</evidence>
<dbReference type="PROSITE" id="PS50958">
    <property type="entry name" value="SMB_2"/>
    <property type="match status" value="1"/>
</dbReference>
<keyword evidence="1" id="KW-1015">Disulfide bond</keyword>
<feature type="domain" description="SMB" evidence="3">
    <location>
        <begin position="37"/>
        <end position="86"/>
    </location>
</feature>
<evidence type="ECO:0000259" key="3">
    <source>
        <dbReference type="PROSITE" id="PS50958"/>
    </source>
</evidence>
<protein>
    <submittedName>
        <fullName evidence="5">SMB domain-containing protein</fullName>
    </submittedName>
</protein>
<accession>A0A915IGQ8</accession>
<evidence type="ECO:0000256" key="2">
    <source>
        <dbReference type="SAM" id="SignalP"/>
    </source>
</evidence>
<proteinExistence type="predicted"/>
<reference evidence="5" key="1">
    <citation type="submission" date="2022-11" db="UniProtKB">
        <authorList>
            <consortium name="WormBaseParasite"/>
        </authorList>
    </citation>
    <scope>IDENTIFICATION</scope>
</reference>
<name>A0A915IGQ8_ROMCU</name>
<keyword evidence="2" id="KW-0732">Signal</keyword>
<dbReference type="AlphaFoldDB" id="A0A915IGQ8"/>
<dbReference type="InterPro" id="IPR001212">
    <property type="entry name" value="Somatomedin_B_dom"/>
</dbReference>
<organism evidence="4 5">
    <name type="scientific">Romanomermis culicivorax</name>
    <name type="common">Nematode worm</name>
    <dbReference type="NCBI Taxonomy" id="13658"/>
    <lineage>
        <taxon>Eukaryota</taxon>
        <taxon>Metazoa</taxon>
        <taxon>Ecdysozoa</taxon>
        <taxon>Nematoda</taxon>
        <taxon>Enoplea</taxon>
        <taxon>Dorylaimia</taxon>
        <taxon>Mermithida</taxon>
        <taxon>Mermithoidea</taxon>
        <taxon>Mermithidae</taxon>
        <taxon>Romanomermis</taxon>
    </lineage>
</organism>
<dbReference type="Proteomes" id="UP000887565">
    <property type="component" value="Unplaced"/>
</dbReference>
<feature type="chain" id="PRO_5037011649" evidence="2">
    <location>
        <begin position="18"/>
        <end position="124"/>
    </location>
</feature>
<dbReference type="WBParaSite" id="nRc.2.0.1.t13058-RA">
    <property type="protein sequence ID" value="nRc.2.0.1.t13058-RA"/>
    <property type="gene ID" value="nRc.2.0.1.g13058"/>
</dbReference>
<evidence type="ECO:0000313" key="5">
    <source>
        <dbReference type="WBParaSite" id="nRc.2.0.1.t13058-RA"/>
    </source>
</evidence>
<evidence type="ECO:0000256" key="1">
    <source>
        <dbReference type="ARBA" id="ARBA00023157"/>
    </source>
</evidence>
<sequence>MTFCIFCILLIVKLCCGIGFEGIEGEYCSKRPVYGPNQEVCCKSRDDECTMPILGNHLCYCDYFCLQHQGRDCCPDFYEVCLGQNRPLSTQPPDHEEQKDTAGCEVAIDDWKLGEGAIDNCLYD</sequence>
<dbReference type="SMART" id="SM00201">
    <property type="entry name" value="SO"/>
    <property type="match status" value="1"/>
</dbReference>